<organism evidence="4 5">
    <name type="scientific">Triparma strigata</name>
    <dbReference type="NCBI Taxonomy" id="1606541"/>
    <lineage>
        <taxon>Eukaryota</taxon>
        <taxon>Sar</taxon>
        <taxon>Stramenopiles</taxon>
        <taxon>Ochrophyta</taxon>
        <taxon>Bolidophyceae</taxon>
        <taxon>Parmales</taxon>
        <taxon>Triparmaceae</taxon>
        <taxon>Triparma</taxon>
    </lineage>
</organism>
<dbReference type="InterPro" id="IPR044862">
    <property type="entry name" value="Pro_4_hyd_alph_FE2OG_OXY"/>
</dbReference>
<evidence type="ECO:0000256" key="2">
    <source>
        <dbReference type="ARBA" id="ARBA00023004"/>
    </source>
</evidence>
<accession>A0A9W7EUE5</accession>
<dbReference type="Gene3D" id="2.60.120.620">
    <property type="entry name" value="q2cbj1_9rhob like domain"/>
    <property type="match status" value="1"/>
</dbReference>
<feature type="domain" description="Prolyl 4-hydroxylase alpha subunit Fe(2+) 2OG dioxygenase" evidence="3">
    <location>
        <begin position="8"/>
        <end position="84"/>
    </location>
</feature>
<evidence type="ECO:0000313" key="4">
    <source>
        <dbReference type="EMBL" id="GMH90425.1"/>
    </source>
</evidence>
<sequence length="96" mass="10736">MCDPRVSHCNRVATIFVYLNDVQSGGETRFSQLEVSIKPREGMAVLFFPAKLPTDEEDPGGLAERLMHESMTAVDEKYILQQFVWSGSYIGPGAIR</sequence>
<evidence type="ECO:0000256" key="1">
    <source>
        <dbReference type="ARBA" id="ARBA00022723"/>
    </source>
</evidence>
<keyword evidence="2" id="KW-0408">Iron</keyword>
<evidence type="ECO:0000259" key="3">
    <source>
        <dbReference type="Pfam" id="PF13640"/>
    </source>
</evidence>
<dbReference type="GO" id="GO:0004656">
    <property type="term" value="F:procollagen-proline 4-dioxygenase activity"/>
    <property type="evidence" value="ECO:0007669"/>
    <property type="project" value="TreeGrafter"/>
</dbReference>
<comment type="caution">
    <text evidence="4">The sequence shown here is derived from an EMBL/GenBank/DDBJ whole genome shotgun (WGS) entry which is preliminary data.</text>
</comment>
<evidence type="ECO:0000313" key="5">
    <source>
        <dbReference type="Proteomes" id="UP001165085"/>
    </source>
</evidence>
<protein>
    <recommendedName>
        <fullName evidence="3">Prolyl 4-hydroxylase alpha subunit Fe(2+) 2OG dioxygenase domain-containing protein</fullName>
    </recommendedName>
</protein>
<dbReference type="OrthoDB" id="420380at2759"/>
<gene>
    <name evidence="4" type="ORF">TrST_g5531</name>
</gene>
<keyword evidence="1" id="KW-0479">Metal-binding</keyword>
<dbReference type="PANTHER" id="PTHR10869">
    <property type="entry name" value="PROLYL 4-HYDROXYLASE ALPHA SUBUNIT"/>
    <property type="match status" value="1"/>
</dbReference>
<dbReference type="Proteomes" id="UP001165085">
    <property type="component" value="Unassembled WGS sequence"/>
</dbReference>
<keyword evidence="5" id="KW-1185">Reference proteome</keyword>
<proteinExistence type="predicted"/>
<dbReference type="AlphaFoldDB" id="A0A9W7EUE5"/>
<reference evidence="5" key="1">
    <citation type="journal article" date="2023" name="Commun. Biol.">
        <title>Genome analysis of Parmales, the sister group of diatoms, reveals the evolutionary specialization of diatoms from phago-mixotrophs to photoautotrophs.</title>
        <authorList>
            <person name="Ban H."/>
            <person name="Sato S."/>
            <person name="Yoshikawa S."/>
            <person name="Yamada K."/>
            <person name="Nakamura Y."/>
            <person name="Ichinomiya M."/>
            <person name="Sato N."/>
            <person name="Blanc-Mathieu R."/>
            <person name="Endo H."/>
            <person name="Kuwata A."/>
            <person name="Ogata H."/>
        </authorList>
    </citation>
    <scope>NUCLEOTIDE SEQUENCE [LARGE SCALE GENOMIC DNA]</scope>
    <source>
        <strain evidence="5">NIES 3701</strain>
    </source>
</reference>
<dbReference type="PANTHER" id="PTHR10869:SF229">
    <property type="entry name" value="PROLYL 4-HYDROXYLASE ALPHA SUBUNIT DOMAIN-CONTAINING PROTEIN"/>
    <property type="match status" value="1"/>
</dbReference>
<name>A0A9W7EUE5_9STRA</name>
<dbReference type="GO" id="GO:0046872">
    <property type="term" value="F:metal ion binding"/>
    <property type="evidence" value="ECO:0007669"/>
    <property type="project" value="UniProtKB-KW"/>
</dbReference>
<dbReference type="InterPro" id="IPR045054">
    <property type="entry name" value="P4HA-like"/>
</dbReference>
<dbReference type="Pfam" id="PF13640">
    <property type="entry name" value="2OG-FeII_Oxy_3"/>
    <property type="match status" value="1"/>
</dbReference>
<dbReference type="GO" id="GO:0005783">
    <property type="term" value="C:endoplasmic reticulum"/>
    <property type="evidence" value="ECO:0007669"/>
    <property type="project" value="TreeGrafter"/>
</dbReference>
<dbReference type="EMBL" id="BRXY01000372">
    <property type="protein sequence ID" value="GMH90425.1"/>
    <property type="molecule type" value="Genomic_DNA"/>
</dbReference>